<comment type="subcellular location">
    <subcellularLocation>
        <location evidence="1">Cell inner membrane</location>
        <topology evidence="1">Multi-pass membrane protein</topology>
    </subcellularLocation>
</comment>
<keyword evidence="6 8" id="KW-1133">Transmembrane helix</keyword>
<feature type="domain" description="Major facilitator superfamily (MFS) profile" evidence="9">
    <location>
        <begin position="225"/>
        <end position="410"/>
    </location>
</feature>
<dbReference type="PANTHER" id="PTHR23522:SF10">
    <property type="entry name" value="3-PHENYLPROPIONIC ACID TRANSPORTER-RELATED"/>
    <property type="match status" value="1"/>
</dbReference>
<dbReference type="Pfam" id="PF12832">
    <property type="entry name" value="MFS_1_like"/>
    <property type="match status" value="1"/>
</dbReference>
<dbReference type="InterPro" id="IPR036259">
    <property type="entry name" value="MFS_trans_sf"/>
</dbReference>
<dbReference type="AlphaFoldDB" id="A0A926EBG3"/>
<feature type="transmembrane region" description="Helical" evidence="8">
    <location>
        <begin position="226"/>
        <end position="248"/>
    </location>
</feature>
<name>A0A926EBG3_9FIRM</name>
<feature type="transmembrane region" description="Helical" evidence="8">
    <location>
        <begin position="352"/>
        <end position="372"/>
    </location>
</feature>
<evidence type="ECO:0000313" key="11">
    <source>
        <dbReference type="Proteomes" id="UP000610862"/>
    </source>
</evidence>
<feature type="transmembrane region" description="Helical" evidence="8">
    <location>
        <begin position="164"/>
        <end position="182"/>
    </location>
</feature>
<evidence type="ECO:0000256" key="5">
    <source>
        <dbReference type="ARBA" id="ARBA00022692"/>
    </source>
</evidence>
<keyword evidence="5 8" id="KW-0812">Transmembrane</keyword>
<dbReference type="PANTHER" id="PTHR23522">
    <property type="entry name" value="BLL5896 PROTEIN"/>
    <property type="match status" value="1"/>
</dbReference>
<evidence type="ECO:0000259" key="9">
    <source>
        <dbReference type="PROSITE" id="PS50850"/>
    </source>
</evidence>
<keyword evidence="4" id="KW-0997">Cell inner membrane</keyword>
<proteinExistence type="predicted"/>
<dbReference type="RefSeq" id="WP_177267622.1">
    <property type="nucleotide sequence ID" value="NZ_JACRTA010000003.1"/>
</dbReference>
<evidence type="ECO:0000256" key="1">
    <source>
        <dbReference type="ARBA" id="ARBA00004429"/>
    </source>
</evidence>
<dbReference type="GO" id="GO:0015528">
    <property type="term" value="F:lactose:proton symporter activity"/>
    <property type="evidence" value="ECO:0007669"/>
    <property type="project" value="TreeGrafter"/>
</dbReference>
<dbReference type="InterPro" id="IPR020846">
    <property type="entry name" value="MFS_dom"/>
</dbReference>
<organism evidence="10 11">
    <name type="scientific">Lentihominibacter hominis</name>
    <dbReference type="NCBI Taxonomy" id="2763645"/>
    <lineage>
        <taxon>Bacteria</taxon>
        <taxon>Bacillati</taxon>
        <taxon>Bacillota</taxon>
        <taxon>Clostridia</taxon>
        <taxon>Peptostreptococcales</taxon>
        <taxon>Anaerovoracaceae</taxon>
        <taxon>Lentihominibacter</taxon>
    </lineage>
</organism>
<feature type="transmembrane region" description="Helical" evidence="8">
    <location>
        <begin position="74"/>
        <end position="94"/>
    </location>
</feature>
<evidence type="ECO:0000256" key="3">
    <source>
        <dbReference type="ARBA" id="ARBA00022475"/>
    </source>
</evidence>
<evidence type="ECO:0000313" key="10">
    <source>
        <dbReference type="EMBL" id="MBC8569184.1"/>
    </source>
</evidence>
<feature type="transmembrane region" description="Helical" evidence="8">
    <location>
        <begin position="378"/>
        <end position="399"/>
    </location>
</feature>
<gene>
    <name evidence="10" type="ORF">H8692_10485</name>
</gene>
<dbReference type="GO" id="GO:0030395">
    <property type="term" value="F:lactose binding"/>
    <property type="evidence" value="ECO:0007669"/>
    <property type="project" value="TreeGrafter"/>
</dbReference>
<feature type="transmembrane region" description="Helical" evidence="8">
    <location>
        <begin position="12"/>
        <end position="35"/>
    </location>
</feature>
<dbReference type="Proteomes" id="UP000610862">
    <property type="component" value="Unassembled WGS sequence"/>
</dbReference>
<feature type="transmembrane region" description="Helical" evidence="8">
    <location>
        <begin position="41"/>
        <end position="62"/>
    </location>
</feature>
<feature type="transmembrane region" description="Helical" evidence="8">
    <location>
        <begin position="291"/>
        <end position="317"/>
    </location>
</feature>
<evidence type="ECO:0000256" key="7">
    <source>
        <dbReference type="ARBA" id="ARBA00023136"/>
    </source>
</evidence>
<protein>
    <submittedName>
        <fullName evidence="10">MFS transporter</fullName>
    </submittedName>
</protein>
<keyword evidence="7 8" id="KW-0472">Membrane</keyword>
<dbReference type="EMBL" id="JACRTA010000003">
    <property type="protein sequence ID" value="MBC8569184.1"/>
    <property type="molecule type" value="Genomic_DNA"/>
</dbReference>
<comment type="caution">
    <text evidence="10">The sequence shown here is derived from an EMBL/GenBank/DDBJ whole genome shotgun (WGS) entry which is preliminary data.</text>
</comment>
<dbReference type="GO" id="GO:0005886">
    <property type="term" value="C:plasma membrane"/>
    <property type="evidence" value="ECO:0007669"/>
    <property type="project" value="UniProtKB-SubCell"/>
</dbReference>
<feature type="transmembrane region" description="Helical" evidence="8">
    <location>
        <begin position="323"/>
        <end position="340"/>
    </location>
</feature>
<dbReference type="Gene3D" id="1.20.1250.20">
    <property type="entry name" value="MFS general substrate transporter like domains"/>
    <property type="match status" value="2"/>
</dbReference>
<feature type="transmembrane region" description="Helical" evidence="8">
    <location>
        <begin position="140"/>
        <end position="158"/>
    </location>
</feature>
<dbReference type="SUPFAM" id="SSF103473">
    <property type="entry name" value="MFS general substrate transporter"/>
    <property type="match status" value="1"/>
</dbReference>
<dbReference type="InterPro" id="IPR024989">
    <property type="entry name" value="MFS_assoc_dom"/>
</dbReference>
<evidence type="ECO:0000256" key="2">
    <source>
        <dbReference type="ARBA" id="ARBA00022448"/>
    </source>
</evidence>
<reference evidence="10" key="1">
    <citation type="submission" date="2020-08" db="EMBL/GenBank/DDBJ databases">
        <title>Genome public.</title>
        <authorList>
            <person name="Liu C."/>
            <person name="Sun Q."/>
        </authorList>
    </citation>
    <scope>NUCLEOTIDE SEQUENCE</scope>
    <source>
        <strain evidence="10">NSJ-24</strain>
    </source>
</reference>
<evidence type="ECO:0000256" key="6">
    <source>
        <dbReference type="ARBA" id="ARBA00022989"/>
    </source>
</evidence>
<feature type="transmembrane region" description="Helical" evidence="8">
    <location>
        <begin position="100"/>
        <end position="119"/>
    </location>
</feature>
<feature type="transmembrane region" description="Helical" evidence="8">
    <location>
        <begin position="260"/>
        <end position="279"/>
    </location>
</feature>
<keyword evidence="2" id="KW-0813">Transport</keyword>
<keyword evidence="3" id="KW-1003">Cell membrane</keyword>
<keyword evidence="11" id="KW-1185">Reference proteome</keyword>
<sequence>MSRKVLLNLDYALIQGMYWAFYVVAGLFVSVYMLGKGYSNTSIGVVIAAGNIIAVFFQSVLADATDKSRRLNNILVIKILVAFLFILTLSVLVIGHRSLMLTIFYTALIVFHTALHPFINSVSFTLEESGYHISFGIGRSMGSLSAAVLGLVMGYFVTGFGVDVIPFSGLVILFLMEGFVIMTDRCYKKVCNENNVWNKHTNIKDEVNISDRTIDFKEFMTGNIRFVILSAGVVALFFGNVILENFTIQILENIGGDTKQLGIIIFVMAMLEMPAMLFFDRIRGFFSYTFLLKLSAVFFSVKIIMMYIADSMILIYIAQINQILGYGLMFPAMVGFIDNIMSKEEAVRGQAVFTTAITAGNVLGCILGGRILDVSSVESLLLISSAITVAGAVIIFAVVDKIRIYEFKEG</sequence>
<dbReference type="PROSITE" id="PS50850">
    <property type="entry name" value="MFS"/>
    <property type="match status" value="1"/>
</dbReference>
<evidence type="ECO:0000256" key="8">
    <source>
        <dbReference type="SAM" id="Phobius"/>
    </source>
</evidence>
<evidence type="ECO:0000256" key="4">
    <source>
        <dbReference type="ARBA" id="ARBA00022519"/>
    </source>
</evidence>
<accession>A0A926EBG3</accession>